<dbReference type="AlphaFoldDB" id="A0AAD3HBA4"/>
<dbReference type="GO" id="GO:0000786">
    <property type="term" value="C:nucleosome"/>
    <property type="evidence" value="ECO:0007669"/>
    <property type="project" value="InterPro"/>
</dbReference>
<feature type="domain" description="H15" evidence="2">
    <location>
        <begin position="44"/>
        <end position="136"/>
    </location>
</feature>
<keyword evidence="1" id="KW-0175">Coiled coil</keyword>
<dbReference type="EMBL" id="BLLK01000056">
    <property type="protein sequence ID" value="GFH56793.1"/>
    <property type="molecule type" value="Genomic_DNA"/>
</dbReference>
<dbReference type="SUPFAM" id="SSF46785">
    <property type="entry name" value="Winged helix' DNA-binding domain"/>
    <property type="match status" value="1"/>
</dbReference>
<evidence type="ECO:0000313" key="3">
    <source>
        <dbReference type="EMBL" id="GFH56793.1"/>
    </source>
</evidence>
<proteinExistence type="predicted"/>
<organism evidence="3 4">
    <name type="scientific">Chaetoceros tenuissimus</name>
    <dbReference type="NCBI Taxonomy" id="426638"/>
    <lineage>
        <taxon>Eukaryota</taxon>
        <taxon>Sar</taxon>
        <taxon>Stramenopiles</taxon>
        <taxon>Ochrophyta</taxon>
        <taxon>Bacillariophyta</taxon>
        <taxon>Coscinodiscophyceae</taxon>
        <taxon>Chaetocerotophycidae</taxon>
        <taxon>Chaetocerotales</taxon>
        <taxon>Chaetocerotaceae</taxon>
        <taxon>Chaetoceros</taxon>
    </lineage>
</organism>
<evidence type="ECO:0000256" key="1">
    <source>
        <dbReference type="SAM" id="Coils"/>
    </source>
</evidence>
<keyword evidence="4" id="KW-1185">Reference proteome</keyword>
<dbReference type="GO" id="GO:0006334">
    <property type="term" value="P:nucleosome assembly"/>
    <property type="evidence" value="ECO:0007669"/>
    <property type="project" value="InterPro"/>
</dbReference>
<evidence type="ECO:0000313" key="4">
    <source>
        <dbReference type="Proteomes" id="UP001054902"/>
    </source>
</evidence>
<accession>A0AAD3HBA4</accession>
<dbReference type="Pfam" id="PF00538">
    <property type="entry name" value="Linker_histone"/>
    <property type="match status" value="1"/>
</dbReference>
<dbReference type="Proteomes" id="UP001054902">
    <property type="component" value="Unassembled WGS sequence"/>
</dbReference>
<dbReference type="InterPro" id="IPR005818">
    <property type="entry name" value="Histone_H1/H5_H15"/>
</dbReference>
<protein>
    <recommendedName>
        <fullName evidence="2">H15 domain-containing protein</fullName>
    </recommendedName>
</protein>
<feature type="coiled-coil region" evidence="1">
    <location>
        <begin position="143"/>
        <end position="170"/>
    </location>
</feature>
<dbReference type="GO" id="GO:0003677">
    <property type="term" value="F:DNA binding"/>
    <property type="evidence" value="ECO:0007669"/>
    <property type="project" value="InterPro"/>
</dbReference>
<comment type="caution">
    <text evidence="3">The sequence shown here is derived from an EMBL/GenBank/DDBJ whole genome shotgun (WGS) entry which is preliminary data.</text>
</comment>
<dbReference type="InterPro" id="IPR036388">
    <property type="entry name" value="WH-like_DNA-bd_sf"/>
</dbReference>
<sequence length="266" mass="31343">MDQQQQQNQSTPFHTTFFDVITIPAPALAQSNPQEMKQIKSFNSIMAYEDAVLDAIADLHDSHNGSSIQSIQKHIQAYFLYDNYPELDEQEAEYLSQDMQWNEHLFHQALKSLLEKKQIIHCPTIKNGSTFYKLSPEYKKHRAEELQARLKRLQDYKKKLYEKRQQMKKKKDVPLSKPFLKKAHLVEEQGVELHISDQHAQNKMELVREHQIDKRKVLHHRLDLHADDDDSHEDGKKKPIVGLRDKLKIPHHKIFVKEIVSREDSL</sequence>
<name>A0AAD3HBA4_9STRA</name>
<dbReference type="InterPro" id="IPR036390">
    <property type="entry name" value="WH_DNA-bd_sf"/>
</dbReference>
<dbReference type="Gene3D" id="1.10.10.10">
    <property type="entry name" value="Winged helix-like DNA-binding domain superfamily/Winged helix DNA-binding domain"/>
    <property type="match status" value="1"/>
</dbReference>
<evidence type="ECO:0000259" key="2">
    <source>
        <dbReference type="PROSITE" id="PS51504"/>
    </source>
</evidence>
<gene>
    <name evidence="3" type="ORF">CTEN210_13269</name>
</gene>
<dbReference type="PROSITE" id="PS51504">
    <property type="entry name" value="H15"/>
    <property type="match status" value="1"/>
</dbReference>
<reference evidence="3 4" key="1">
    <citation type="journal article" date="2021" name="Sci. Rep.">
        <title>The genome of the diatom Chaetoceros tenuissimus carries an ancient integrated fragment of an extant virus.</title>
        <authorList>
            <person name="Hongo Y."/>
            <person name="Kimura K."/>
            <person name="Takaki Y."/>
            <person name="Yoshida Y."/>
            <person name="Baba S."/>
            <person name="Kobayashi G."/>
            <person name="Nagasaki K."/>
            <person name="Hano T."/>
            <person name="Tomaru Y."/>
        </authorList>
    </citation>
    <scope>NUCLEOTIDE SEQUENCE [LARGE SCALE GENOMIC DNA]</scope>
    <source>
        <strain evidence="3 4">NIES-3715</strain>
    </source>
</reference>